<gene>
    <name evidence="2" type="ORF">V1479_11890</name>
</gene>
<proteinExistence type="predicted"/>
<dbReference type="Gene3D" id="3.10.180.10">
    <property type="entry name" value="2,3-Dihydroxybiphenyl 1,2-Dioxygenase, domain 1"/>
    <property type="match status" value="1"/>
</dbReference>
<protein>
    <submittedName>
        <fullName evidence="2">VOC family protein</fullName>
    </submittedName>
</protein>
<dbReference type="PANTHER" id="PTHR40265:SF1">
    <property type="entry name" value="GLYOXALASE-LIKE DOMAIN-CONTAINING PROTEIN"/>
    <property type="match status" value="1"/>
</dbReference>
<dbReference type="EMBL" id="JAZHFV010000003">
    <property type="protein sequence ID" value="MEX4008010.1"/>
    <property type="molecule type" value="Genomic_DNA"/>
</dbReference>
<dbReference type="Proteomes" id="UP001559025">
    <property type="component" value="Unassembled WGS sequence"/>
</dbReference>
<reference evidence="2 3" key="1">
    <citation type="submission" date="2024-01" db="EMBL/GenBank/DDBJ databases">
        <title>New evidence supports the origin of RcGTA from prophage.</title>
        <authorList>
            <person name="Xu Y."/>
            <person name="Liu B."/>
            <person name="Chen F."/>
        </authorList>
    </citation>
    <scope>NUCLEOTIDE SEQUENCE [LARGE SCALE GENOMIC DNA]</scope>
    <source>
        <strain evidence="2 3">CBW1107-2</strain>
    </source>
</reference>
<dbReference type="InterPro" id="IPR025870">
    <property type="entry name" value="Glyoxalase-like_dom"/>
</dbReference>
<evidence type="ECO:0000313" key="2">
    <source>
        <dbReference type="EMBL" id="MEX4008010.1"/>
    </source>
</evidence>
<accession>A0ABV3WTL6</accession>
<dbReference type="SUPFAM" id="SSF54593">
    <property type="entry name" value="Glyoxalase/Bleomycin resistance protein/Dihydroxybiphenyl dioxygenase"/>
    <property type="match status" value="1"/>
</dbReference>
<dbReference type="RefSeq" id="WP_368803073.1">
    <property type="nucleotide sequence ID" value="NZ_JAZHFV010000003.1"/>
</dbReference>
<comment type="caution">
    <text evidence="2">The sequence shown here is derived from an EMBL/GenBank/DDBJ whole genome shotgun (WGS) entry which is preliminary data.</text>
</comment>
<dbReference type="InterPro" id="IPR029068">
    <property type="entry name" value="Glyas_Bleomycin-R_OHBP_Dase"/>
</dbReference>
<name>A0ABV3WTL6_9HYPH</name>
<sequence length="279" mass="29367">MTENTVRALDHLVLPTANLDVARKRLGALGFTVAPQGVHPFGTTNACVYFADGTFLEPLAIGDRDTVKSAAVTGNSFILRDRLFRGTYGDEGLSAVVFATKDAEADHAAFVDTGISAGPMVEFSRPSLDAAGRADVASFRLAFASDGSPGAFLFTCERRKVPAIDRSTLEGHANGATRITQIDAVAPDAEAFARFLSKAANASVTAARKIALANGMLDVSEASQAADPRFTAVTFGIRDLAAASALFNANGIDYETRENALRVPATAGQGVDFIFEETR</sequence>
<evidence type="ECO:0000259" key="1">
    <source>
        <dbReference type="Pfam" id="PF13468"/>
    </source>
</evidence>
<dbReference type="PANTHER" id="PTHR40265">
    <property type="entry name" value="BLL2707 PROTEIN"/>
    <property type="match status" value="1"/>
</dbReference>
<evidence type="ECO:0000313" key="3">
    <source>
        <dbReference type="Proteomes" id="UP001559025"/>
    </source>
</evidence>
<organism evidence="2 3">
    <name type="scientific">Neoaquamicrobium sediminum</name>
    <dbReference type="NCBI Taxonomy" id="1849104"/>
    <lineage>
        <taxon>Bacteria</taxon>
        <taxon>Pseudomonadati</taxon>
        <taxon>Pseudomonadota</taxon>
        <taxon>Alphaproteobacteria</taxon>
        <taxon>Hyphomicrobiales</taxon>
        <taxon>Phyllobacteriaceae</taxon>
        <taxon>Neoaquamicrobium</taxon>
    </lineage>
</organism>
<feature type="domain" description="Glyoxalase-like" evidence="1">
    <location>
        <begin position="9"/>
        <end position="197"/>
    </location>
</feature>
<dbReference type="Pfam" id="PF13468">
    <property type="entry name" value="Glyoxalase_3"/>
    <property type="match status" value="1"/>
</dbReference>
<keyword evidence="3" id="KW-1185">Reference proteome</keyword>